<dbReference type="Proteomes" id="UP000235672">
    <property type="component" value="Unassembled WGS sequence"/>
</dbReference>
<dbReference type="AlphaFoldDB" id="A0A2J6QQY9"/>
<evidence type="ECO:0000313" key="5">
    <source>
        <dbReference type="Proteomes" id="UP000235672"/>
    </source>
</evidence>
<dbReference type="Gene3D" id="3.90.25.10">
    <property type="entry name" value="UDP-galactose 4-epimerase, domain 1"/>
    <property type="match status" value="1"/>
</dbReference>
<dbReference type="InterPro" id="IPR036291">
    <property type="entry name" value="NAD(P)-bd_dom_sf"/>
</dbReference>
<reference evidence="4 5" key="1">
    <citation type="submission" date="2016-05" db="EMBL/GenBank/DDBJ databases">
        <title>A degradative enzymes factory behind the ericoid mycorrhizal symbiosis.</title>
        <authorList>
            <consortium name="DOE Joint Genome Institute"/>
            <person name="Martino E."/>
            <person name="Morin E."/>
            <person name="Grelet G."/>
            <person name="Kuo A."/>
            <person name="Kohler A."/>
            <person name="Daghino S."/>
            <person name="Barry K."/>
            <person name="Choi C."/>
            <person name="Cichocki N."/>
            <person name="Clum A."/>
            <person name="Copeland A."/>
            <person name="Hainaut M."/>
            <person name="Haridas S."/>
            <person name="Labutti K."/>
            <person name="Lindquist E."/>
            <person name="Lipzen A."/>
            <person name="Khouja H.-R."/>
            <person name="Murat C."/>
            <person name="Ohm R."/>
            <person name="Olson A."/>
            <person name="Spatafora J."/>
            <person name="Veneault-Fourrey C."/>
            <person name="Henrissat B."/>
            <person name="Grigoriev I."/>
            <person name="Martin F."/>
            <person name="Perotto S."/>
        </authorList>
    </citation>
    <scope>NUCLEOTIDE SEQUENCE [LARGE SCALE GENOMIC DNA]</scope>
    <source>
        <strain evidence="4 5">UAMH 7357</strain>
    </source>
</reference>
<proteinExistence type="inferred from homology"/>
<dbReference type="InterPro" id="IPR051164">
    <property type="entry name" value="NmrA-like_oxidored"/>
</dbReference>
<dbReference type="STRING" id="1745343.A0A2J6QQY9"/>
<organism evidence="4 5">
    <name type="scientific">Hyaloscypha hepaticicola</name>
    <dbReference type="NCBI Taxonomy" id="2082293"/>
    <lineage>
        <taxon>Eukaryota</taxon>
        <taxon>Fungi</taxon>
        <taxon>Dikarya</taxon>
        <taxon>Ascomycota</taxon>
        <taxon>Pezizomycotina</taxon>
        <taxon>Leotiomycetes</taxon>
        <taxon>Helotiales</taxon>
        <taxon>Hyaloscyphaceae</taxon>
        <taxon>Hyaloscypha</taxon>
    </lineage>
</organism>
<evidence type="ECO:0000256" key="1">
    <source>
        <dbReference type="ARBA" id="ARBA00006328"/>
    </source>
</evidence>
<name>A0A2J6QQY9_9HELO</name>
<dbReference type="PANTHER" id="PTHR42748:SF32">
    <property type="entry name" value="NMRA-LIKE DOMAIN-CONTAINING PROTEIN"/>
    <property type="match status" value="1"/>
</dbReference>
<keyword evidence="5" id="KW-1185">Reference proteome</keyword>
<keyword evidence="2" id="KW-0521">NADP</keyword>
<dbReference type="SUPFAM" id="SSF51735">
    <property type="entry name" value="NAD(P)-binding Rossmann-fold domains"/>
    <property type="match status" value="1"/>
</dbReference>
<dbReference type="InterPro" id="IPR008030">
    <property type="entry name" value="NmrA-like"/>
</dbReference>
<dbReference type="OrthoDB" id="3358371at2759"/>
<protein>
    <submittedName>
        <fullName evidence="4">NAD(P)-binding protein</fullName>
    </submittedName>
</protein>
<gene>
    <name evidence="4" type="ORF">NA56DRAFT_683996</name>
</gene>
<comment type="similarity">
    <text evidence="1">Belongs to the NmrA-type oxidoreductase family.</text>
</comment>
<dbReference type="EMBL" id="KZ613464">
    <property type="protein sequence ID" value="PMD28670.1"/>
    <property type="molecule type" value="Genomic_DNA"/>
</dbReference>
<accession>A0A2J6QQY9</accession>
<evidence type="ECO:0000259" key="3">
    <source>
        <dbReference type="Pfam" id="PF05368"/>
    </source>
</evidence>
<dbReference type="PANTHER" id="PTHR42748">
    <property type="entry name" value="NITROGEN METABOLITE REPRESSION PROTEIN NMRA FAMILY MEMBER"/>
    <property type="match status" value="1"/>
</dbReference>
<evidence type="ECO:0000256" key="2">
    <source>
        <dbReference type="ARBA" id="ARBA00022857"/>
    </source>
</evidence>
<feature type="domain" description="NmrA-like" evidence="3">
    <location>
        <begin position="5"/>
        <end position="258"/>
    </location>
</feature>
<dbReference type="Pfam" id="PF05368">
    <property type="entry name" value="NmrA"/>
    <property type="match status" value="1"/>
</dbReference>
<dbReference type="Gene3D" id="3.40.50.720">
    <property type="entry name" value="NAD(P)-binding Rossmann-like Domain"/>
    <property type="match status" value="1"/>
</dbReference>
<sequence>MVEIRTIAVMGATGRQGRGVIDALSFTKGDIEYRIRPLTRSLTSKLAQRFSYDYPQLQLVQWTVDEISSLEKCFEGCYGAFIDSGVLPPHETSVKEWTRIELALGERCLQAAEKADLKHLIYPTFPSIFNASNGRINIRHFETKHQIALQLRNSSVPNTILCPGPFYTDFKDMEYASWDGDTVVFSTPAAPTKRMGWSDPGHDIGWFARAAFDIGPEFMKGEHVPVSGPVFSYEDLASKFSAVTGIKAEYRQCSLEEFGALEGVDGIKGKEVTALGAWLTIAPDDGTCYGTIPMEKLKLAQREMNVEALTWEKFLERTGWRGPEKTSNR</sequence>
<evidence type="ECO:0000313" key="4">
    <source>
        <dbReference type="EMBL" id="PMD28670.1"/>
    </source>
</evidence>